<dbReference type="GO" id="GO:0005506">
    <property type="term" value="F:iron ion binding"/>
    <property type="evidence" value="ECO:0007669"/>
    <property type="project" value="InterPro"/>
</dbReference>
<dbReference type="GO" id="GO:0016705">
    <property type="term" value="F:oxidoreductase activity, acting on paired donors, with incorporation or reduction of molecular oxygen"/>
    <property type="evidence" value="ECO:0007669"/>
    <property type="project" value="InterPro"/>
</dbReference>
<keyword evidence="4 9" id="KW-0349">Heme</keyword>
<sequence length="400" mass="44651">MRATESELPVFPFTTADGSSDHHERLVRLSDEQPITRVLLSGRPVWLVTRYAEVNAVLLDTRFSLARAIDPGIPRVGNFELPPEQILATDPPEHTRLRKLVAKVFTSRQIEQLRPRVQEVTDRLLDRLAELTPPVDLIEHFTASLPIEIICEMLGVPHQDRDDFQDWTERILTVTGLPPEEVQAGYARMGGYIAGLVADKRRTPTDDLLSLLIAARDEDDRLTEDELVTLGFTLLIGGHETTKNQLANSVAMLLADHPDQWRRLIERPELMGPAVDELLRYLPLFSYEVAFPRVATATVELGGVTIAEGDTVLVSLSSANHDAAVFDAPDDFDPARLPNRHLAFGNGIHRCLGAQLARIELEIGLGGLARHFPQLRLTDAELSWKTGGLVRGLHQLRVEW</sequence>
<dbReference type="FunFam" id="1.10.630.10:FF:000018">
    <property type="entry name" value="Cytochrome P450 monooxygenase"/>
    <property type="match status" value="1"/>
</dbReference>
<evidence type="ECO:0000256" key="8">
    <source>
        <dbReference type="ARBA" id="ARBA00023033"/>
    </source>
</evidence>
<dbReference type="InterPro" id="IPR036396">
    <property type="entry name" value="Cyt_P450_sf"/>
</dbReference>
<evidence type="ECO:0000256" key="6">
    <source>
        <dbReference type="ARBA" id="ARBA00023002"/>
    </source>
</evidence>
<keyword evidence="7 9" id="KW-0408">Iron</keyword>
<organism evidence="10 11">
    <name type="scientific">Saccharopolyspora elongata</name>
    <dbReference type="NCBI Taxonomy" id="2530387"/>
    <lineage>
        <taxon>Bacteria</taxon>
        <taxon>Bacillati</taxon>
        <taxon>Actinomycetota</taxon>
        <taxon>Actinomycetes</taxon>
        <taxon>Pseudonocardiales</taxon>
        <taxon>Pseudonocardiaceae</taxon>
        <taxon>Saccharopolyspora</taxon>
    </lineage>
</organism>
<evidence type="ECO:0000256" key="9">
    <source>
        <dbReference type="RuleBase" id="RU000461"/>
    </source>
</evidence>
<dbReference type="GO" id="GO:0005737">
    <property type="term" value="C:cytoplasm"/>
    <property type="evidence" value="ECO:0007669"/>
    <property type="project" value="UniProtKB-SubCell"/>
</dbReference>
<evidence type="ECO:0000256" key="1">
    <source>
        <dbReference type="ARBA" id="ARBA00004496"/>
    </source>
</evidence>
<evidence type="ECO:0000313" key="10">
    <source>
        <dbReference type="EMBL" id="TDD41462.1"/>
    </source>
</evidence>
<dbReference type="EMBL" id="SMKW01000058">
    <property type="protein sequence ID" value="TDD41462.1"/>
    <property type="molecule type" value="Genomic_DNA"/>
</dbReference>
<proteinExistence type="inferred from homology"/>
<evidence type="ECO:0000256" key="7">
    <source>
        <dbReference type="ARBA" id="ARBA00023004"/>
    </source>
</evidence>
<dbReference type="PROSITE" id="PS00086">
    <property type="entry name" value="CYTOCHROME_P450"/>
    <property type="match status" value="1"/>
</dbReference>
<name>A0A4R4YE53_9PSEU</name>
<dbReference type="PANTHER" id="PTHR46696">
    <property type="entry name" value="P450, PUTATIVE (EUROFUNG)-RELATED"/>
    <property type="match status" value="1"/>
</dbReference>
<dbReference type="PANTHER" id="PTHR46696:SF1">
    <property type="entry name" value="CYTOCHROME P450 YJIB-RELATED"/>
    <property type="match status" value="1"/>
</dbReference>
<dbReference type="SUPFAM" id="SSF48264">
    <property type="entry name" value="Cytochrome P450"/>
    <property type="match status" value="1"/>
</dbReference>
<dbReference type="InterPro" id="IPR002397">
    <property type="entry name" value="Cyt_P450_B"/>
</dbReference>
<dbReference type="InterPro" id="IPR017972">
    <property type="entry name" value="Cyt_P450_CS"/>
</dbReference>
<protein>
    <submittedName>
        <fullName evidence="10">Cytochrome P450</fullName>
    </submittedName>
</protein>
<dbReference type="Gene3D" id="1.10.630.10">
    <property type="entry name" value="Cytochrome P450"/>
    <property type="match status" value="1"/>
</dbReference>
<dbReference type="CDD" id="cd11031">
    <property type="entry name" value="Cyp158A-like"/>
    <property type="match status" value="1"/>
</dbReference>
<evidence type="ECO:0000313" key="11">
    <source>
        <dbReference type="Proteomes" id="UP000294947"/>
    </source>
</evidence>
<dbReference type="OrthoDB" id="4156795at2"/>
<dbReference type="GO" id="GO:0004497">
    <property type="term" value="F:monooxygenase activity"/>
    <property type="evidence" value="ECO:0007669"/>
    <property type="project" value="UniProtKB-KW"/>
</dbReference>
<dbReference type="RefSeq" id="WP_132492133.1">
    <property type="nucleotide sequence ID" value="NZ_SMKW01000058.1"/>
</dbReference>
<dbReference type="Proteomes" id="UP000294947">
    <property type="component" value="Unassembled WGS sequence"/>
</dbReference>
<dbReference type="PRINTS" id="PR00359">
    <property type="entry name" value="BP450"/>
</dbReference>
<dbReference type="InterPro" id="IPR001128">
    <property type="entry name" value="Cyt_P450"/>
</dbReference>
<evidence type="ECO:0000256" key="2">
    <source>
        <dbReference type="ARBA" id="ARBA00010617"/>
    </source>
</evidence>
<keyword evidence="3" id="KW-0963">Cytoplasm</keyword>
<evidence type="ECO:0000256" key="5">
    <source>
        <dbReference type="ARBA" id="ARBA00022723"/>
    </source>
</evidence>
<keyword evidence="6 9" id="KW-0560">Oxidoreductase</keyword>
<reference evidence="10 11" key="1">
    <citation type="submission" date="2019-03" db="EMBL/GenBank/DDBJ databases">
        <title>Draft genome sequences of novel Actinobacteria.</title>
        <authorList>
            <person name="Sahin N."/>
            <person name="Ay H."/>
            <person name="Saygin H."/>
        </authorList>
    </citation>
    <scope>NUCLEOTIDE SEQUENCE [LARGE SCALE GENOMIC DNA]</scope>
    <source>
        <strain evidence="10 11">7K502</strain>
    </source>
</reference>
<keyword evidence="5 9" id="KW-0479">Metal-binding</keyword>
<gene>
    <name evidence="10" type="ORF">E1288_32600</name>
</gene>
<dbReference type="AlphaFoldDB" id="A0A4R4YE53"/>
<dbReference type="PRINTS" id="PR00385">
    <property type="entry name" value="P450"/>
</dbReference>
<keyword evidence="11" id="KW-1185">Reference proteome</keyword>
<accession>A0A4R4YE53</accession>
<evidence type="ECO:0000256" key="4">
    <source>
        <dbReference type="ARBA" id="ARBA00022617"/>
    </source>
</evidence>
<keyword evidence="8 9" id="KW-0503">Monooxygenase</keyword>
<dbReference type="GO" id="GO:0020037">
    <property type="term" value="F:heme binding"/>
    <property type="evidence" value="ECO:0007669"/>
    <property type="project" value="InterPro"/>
</dbReference>
<evidence type="ECO:0000256" key="3">
    <source>
        <dbReference type="ARBA" id="ARBA00022490"/>
    </source>
</evidence>
<comment type="caution">
    <text evidence="10">The sequence shown here is derived from an EMBL/GenBank/DDBJ whole genome shotgun (WGS) entry which is preliminary data.</text>
</comment>
<comment type="similarity">
    <text evidence="2 9">Belongs to the cytochrome P450 family.</text>
</comment>
<comment type="subcellular location">
    <subcellularLocation>
        <location evidence="1">Cytoplasm</location>
    </subcellularLocation>
</comment>
<dbReference type="Pfam" id="PF00067">
    <property type="entry name" value="p450"/>
    <property type="match status" value="3"/>
</dbReference>